<dbReference type="AlphaFoldDB" id="A0A9Q0DDQ4"/>
<comment type="subcellular location">
    <subcellularLocation>
        <location evidence="1">Cell membrane</location>
        <topology evidence="1">Single-pass type I membrane protein</topology>
    </subcellularLocation>
</comment>
<protein>
    <recommendedName>
        <fullName evidence="10">Transmembrane protein 81</fullName>
    </recommendedName>
</protein>
<keyword evidence="4" id="KW-0732">Signal</keyword>
<evidence type="ECO:0000256" key="11">
    <source>
        <dbReference type="SAM" id="MobiDB-lite"/>
    </source>
</evidence>
<dbReference type="OrthoDB" id="9390762at2759"/>
<evidence type="ECO:0000256" key="5">
    <source>
        <dbReference type="ARBA" id="ARBA00022989"/>
    </source>
</evidence>
<evidence type="ECO:0000256" key="6">
    <source>
        <dbReference type="ARBA" id="ARBA00023136"/>
    </source>
</evidence>
<evidence type="ECO:0000256" key="10">
    <source>
        <dbReference type="ARBA" id="ARBA00050022"/>
    </source>
</evidence>
<proteinExistence type="predicted"/>
<keyword evidence="6" id="KW-0472">Membrane</keyword>
<dbReference type="EMBL" id="JANIIK010000117">
    <property type="protein sequence ID" value="KAJ3586695.1"/>
    <property type="molecule type" value="Genomic_DNA"/>
</dbReference>
<comment type="caution">
    <text evidence="12">The sequence shown here is derived from an EMBL/GenBank/DDBJ whole genome shotgun (WGS) entry which is preliminary data.</text>
</comment>
<dbReference type="InterPro" id="IPR039293">
    <property type="entry name" value="TMEM81"/>
</dbReference>
<keyword evidence="7" id="KW-1015">Disulfide bond</keyword>
<gene>
    <name evidence="12" type="ORF">NHX12_013091</name>
</gene>
<reference evidence="12" key="1">
    <citation type="submission" date="2022-07" db="EMBL/GenBank/DDBJ databases">
        <title>Chromosome-level genome of Muraenolepis orangiensis.</title>
        <authorList>
            <person name="Kim J."/>
        </authorList>
    </citation>
    <scope>NUCLEOTIDE SEQUENCE</scope>
    <source>
        <strain evidence="12">KU_S4_2022</strain>
        <tissue evidence="12">Muscle</tissue>
    </source>
</reference>
<keyword evidence="13" id="KW-1185">Reference proteome</keyword>
<sequence length="143" mass="14951">MLMLLPPPSGMLMLLPPPSGMLLPPPSGMLMLHNVCPPPPPPPPPLTTSTLGLPGGRGAGGVGGGGGQLPCSATCGVGLKTQQLCLRNQAGDGQKWTACRVRRVKCVEAWRCGLRTLTVLEGTRLEINCLGDVMQAMGPYSWR</sequence>
<keyword evidence="3" id="KW-0812">Transmembrane</keyword>
<name>A0A9Q0DDQ4_9TELE</name>
<evidence type="ECO:0000256" key="3">
    <source>
        <dbReference type="ARBA" id="ARBA00022692"/>
    </source>
</evidence>
<evidence type="ECO:0000256" key="9">
    <source>
        <dbReference type="ARBA" id="ARBA00049937"/>
    </source>
</evidence>
<comment type="function">
    <text evidence="9">Essential fertilization factor required for male fertility. Part of a conserved trimeric sperm complex with the essential fertilization factors IZUMO1 and SPACA6 which bridges sperm and oocyte membranes during fertilization by binding to IZUMO1R/JUNO on the oocyte.</text>
</comment>
<keyword evidence="5" id="KW-1133">Transmembrane helix</keyword>
<keyword evidence="8" id="KW-0393">Immunoglobulin domain</keyword>
<evidence type="ECO:0000256" key="2">
    <source>
        <dbReference type="ARBA" id="ARBA00022475"/>
    </source>
</evidence>
<accession>A0A9Q0DDQ4</accession>
<evidence type="ECO:0000313" key="13">
    <source>
        <dbReference type="Proteomes" id="UP001148018"/>
    </source>
</evidence>
<dbReference type="PANTHER" id="PTHR35670:SF1">
    <property type="entry name" value="TRANSMEMBRANE PROTEIN 81"/>
    <property type="match status" value="1"/>
</dbReference>
<evidence type="ECO:0000256" key="8">
    <source>
        <dbReference type="ARBA" id="ARBA00023319"/>
    </source>
</evidence>
<evidence type="ECO:0000256" key="4">
    <source>
        <dbReference type="ARBA" id="ARBA00022729"/>
    </source>
</evidence>
<feature type="region of interest" description="Disordered" evidence="11">
    <location>
        <begin position="39"/>
        <end position="59"/>
    </location>
</feature>
<dbReference type="GO" id="GO:0005886">
    <property type="term" value="C:plasma membrane"/>
    <property type="evidence" value="ECO:0007669"/>
    <property type="project" value="UniProtKB-SubCell"/>
</dbReference>
<evidence type="ECO:0000313" key="12">
    <source>
        <dbReference type="EMBL" id="KAJ3586695.1"/>
    </source>
</evidence>
<evidence type="ECO:0000256" key="1">
    <source>
        <dbReference type="ARBA" id="ARBA00004251"/>
    </source>
</evidence>
<dbReference type="Proteomes" id="UP001148018">
    <property type="component" value="Unassembled WGS sequence"/>
</dbReference>
<dbReference type="PANTHER" id="PTHR35670">
    <property type="entry name" value="TRANSMEMBRANE PROTEIN 81"/>
    <property type="match status" value="1"/>
</dbReference>
<evidence type="ECO:0000256" key="7">
    <source>
        <dbReference type="ARBA" id="ARBA00023157"/>
    </source>
</evidence>
<organism evidence="12 13">
    <name type="scientific">Muraenolepis orangiensis</name>
    <name type="common">Patagonian moray cod</name>
    <dbReference type="NCBI Taxonomy" id="630683"/>
    <lineage>
        <taxon>Eukaryota</taxon>
        <taxon>Metazoa</taxon>
        <taxon>Chordata</taxon>
        <taxon>Craniata</taxon>
        <taxon>Vertebrata</taxon>
        <taxon>Euteleostomi</taxon>
        <taxon>Actinopterygii</taxon>
        <taxon>Neopterygii</taxon>
        <taxon>Teleostei</taxon>
        <taxon>Neoteleostei</taxon>
        <taxon>Acanthomorphata</taxon>
        <taxon>Zeiogadaria</taxon>
        <taxon>Gadariae</taxon>
        <taxon>Gadiformes</taxon>
        <taxon>Muraenolepidoidei</taxon>
        <taxon>Muraenolepididae</taxon>
        <taxon>Muraenolepis</taxon>
    </lineage>
</organism>
<keyword evidence="2" id="KW-1003">Cell membrane</keyword>